<dbReference type="InterPro" id="IPR027275">
    <property type="entry name" value="PRC-brl_dom"/>
</dbReference>
<dbReference type="Pfam" id="PF05239">
    <property type="entry name" value="PRC"/>
    <property type="match status" value="1"/>
</dbReference>
<evidence type="ECO:0000313" key="2">
    <source>
        <dbReference type="EMBL" id="HIU09690.1"/>
    </source>
</evidence>
<dbReference type="PANTHER" id="PTHR40061:SF1">
    <property type="entry name" value="SPORULATION PROTEIN YLMC-RELATED"/>
    <property type="match status" value="1"/>
</dbReference>
<gene>
    <name evidence="2" type="ORF">IAB00_00320</name>
</gene>
<dbReference type="InterPro" id="IPR014238">
    <property type="entry name" value="Spore_YlmC/YmxH"/>
</dbReference>
<proteinExistence type="predicted"/>
<dbReference type="NCBIfam" id="TIGR02888">
    <property type="entry name" value="spore_YlmC_YmxH"/>
    <property type="match status" value="1"/>
</dbReference>
<accession>A0A9D1KYM7</accession>
<dbReference type="Gene3D" id="2.30.30.240">
    <property type="entry name" value="PRC-barrel domain"/>
    <property type="match status" value="1"/>
</dbReference>
<feature type="domain" description="PRC-barrel" evidence="1">
    <location>
        <begin position="1"/>
        <end position="76"/>
    </location>
</feature>
<dbReference type="PANTHER" id="PTHR40061">
    <property type="entry name" value="SPORULATION PROTEIN YLMC-RELATED"/>
    <property type="match status" value="1"/>
</dbReference>
<reference evidence="2" key="2">
    <citation type="journal article" date="2021" name="PeerJ">
        <title>Extensive microbial diversity within the chicken gut microbiome revealed by metagenomics and culture.</title>
        <authorList>
            <person name="Gilroy R."/>
            <person name="Ravi A."/>
            <person name="Getino M."/>
            <person name="Pursley I."/>
            <person name="Horton D.L."/>
            <person name="Alikhan N.F."/>
            <person name="Baker D."/>
            <person name="Gharbi K."/>
            <person name="Hall N."/>
            <person name="Watson M."/>
            <person name="Adriaenssens E.M."/>
            <person name="Foster-Nyarko E."/>
            <person name="Jarju S."/>
            <person name="Secka A."/>
            <person name="Antonio M."/>
            <person name="Oren A."/>
            <person name="Chaudhuri R.R."/>
            <person name="La Ragione R."/>
            <person name="Hildebrand F."/>
            <person name="Pallen M.J."/>
        </authorList>
    </citation>
    <scope>NUCLEOTIDE SEQUENCE</scope>
    <source>
        <strain evidence="2">2830</strain>
    </source>
</reference>
<reference evidence="2" key="1">
    <citation type="submission" date="2020-10" db="EMBL/GenBank/DDBJ databases">
        <authorList>
            <person name="Gilroy R."/>
        </authorList>
    </citation>
    <scope>NUCLEOTIDE SEQUENCE</scope>
    <source>
        <strain evidence="2">2830</strain>
    </source>
</reference>
<protein>
    <submittedName>
        <fullName evidence="2">YlmC/YmxH family sporulation protein</fullName>
    </submittedName>
</protein>
<dbReference type="SUPFAM" id="SSF50346">
    <property type="entry name" value="PRC-barrel domain"/>
    <property type="match status" value="1"/>
</dbReference>
<comment type="caution">
    <text evidence="2">The sequence shown here is derived from an EMBL/GenBank/DDBJ whole genome shotgun (WGS) entry which is preliminary data.</text>
</comment>
<name>A0A9D1KYM7_9FIRM</name>
<dbReference type="InterPro" id="IPR011033">
    <property type="entry name" value="PRC_barrel-like_sf"/>
</dbReference>
<dbReference type="AlphaFoldDB" id="A0A9D1KYM7"/>
<dbReference type="Proteomes" id="UP000824124">
    <property type="component" value="Unassembled WGS sequence"/>
</dbReference>
<evidence type="ECO:0000313" key="3">
    <source>
        <dbReference type="Proteomes" id="UP000824124"/>
    </source>
</evidence>
<evidence type="ECO:0000259" key="1">
    <source>
        <dbReference type="Pfam" id="PF05239"/>
    </source>
</evidence>
<sequence>MFKISDLRSKDIVSILDGSRLGAVRDVEVDLAAGRVLALILPGSGRFLGVFTRGEDVIIPWEQIKKIGRDVVLVEYSGQIPERGGRFGFGILPSDDDAEE</sequence>
<organism evidence="2 3">
    <name type="scientific">Candidatus Avidehalobacter gallistercoris</name>
    <dbReference type="NCBI Taxonomy" id="2840694"/>
    <lineage>
        <taxon>Bacteria</taxon>
        <taxon>Bacillati</taxon>
        <taxon>Bacillota</taxon>
        <taxon>Clostridia</taxon>
        <taxon>Eubacteriales</taxon>
        <taxon>Peptococcaceae</taxon>
        <taxon>Peptococcaceae incertae sedis</taxon>
        <taxon>Candidatus Avidehalobacter</taxon>
    </lineage>
</organism>
<dbReference type="EMBL" id="DVMH01000003">
    <property type="protein sequence ID" value="HIU09690.1"/>
    <property type="molecule type" value="Genomic_DNA"/>
</dbReference>